<evidence type="ECO:0000256" key="3">
    <source>
        <dbReference type="ARBA" id="ARBA00022458"/>
    </source>
</evidence>
<reference evidence="8" key="1">
    <citation type="submission" date="2016-12" db="EMBL/GenBank/DDBJ databases">
        <authorList>
            <person name="Song W.-J."/>
            <person name="Kurnit D.M."/>
        </authorList>
    </citation>
    <scope>NUCLEOTIDE SEQUENCE [LARGE SCALE GENOMIC DNA]</scope>
    <source>
        <strain evidence="8">HGB1681</strain>
    </source>
</reference>
<gene>
    <name evidence="7" type="ORF">Xinn_01264</name>
    <name evidence="8" type="ORF">XIS1_890054</name>
</gene>
<dbReference type="InterPro" id="IPR027417">
    <property type="entry name" value="P-loop_NTPase"/>
</dbReference>
<comment type="similarity">
    <text evidence="1">Belongs to the ABC transporter superfamily.</text>
</comment>
<organism evidence="8 9">
    <name type="scientific">Xenorhabdus innexi</name>
    <dbReference type="NCBI Taxonomy" id="290109"/>
    <lineage>
        <taxon>Bacteria</taxon>
        <taxon>Pseudomonadati</taxon>
        <taxon>Pseudomonadota</taxon>
        <taxon>Gammaproteobacteria</taxon>
        <taxon>Enterobacterales</taxon>
        <taxon>Morganellaceae</taxon>
        <taxon>Xenorhabdus</taxon>
    </lineage>
</organism>
<dbReference type="InterPro" id="IPR003439">
    <property type="entry name" value="ABC_transporter-like_ATP-bd"/>
</dbReference>
<evidence type="ECO:0000256" key="1">
    <source>
        <dbReference type="ARBA" id="ARBA00005417"/>
    </source>
</evidence>
<dbReference type="PANTHER" id="PTHR42711">
    <property type="entry name" value="ABC TRANSPORTER ATP-BINDING PROTEIN"/>
    <property type="match status" value="1"/>
</dbReference>
<evidence type="ECO:0000313" key="8">
    <source>
        <dbReference type="EMBL" id="SIP74906.1"/>
    </source>
</evidence>
<sequence length="252" mass="28865">MIKINNLHFSYRNREIQNGFFKNLFKSNETEVRLFESLNIEIFNDEKIIGLLGKNGAGKTTLIKLITGILTPNSGDISVFGISPHGRPAKLLSDLGVVFGNRSMLWEELSLYENIELFSRIYKRVYDKEHIESLIEMMNLRNIVRKPAKTCSLGQSVKSNLLIHMLNKPKLLILDEPTIGLDIESQILLRSILKEYANINESKILITSHNMIDIADICKDIIFLKEGNVSRVNLNENDSKEKNAIYLERLFL</sequence>
<reference evidence="7 10" key="3">
    <citation type="journal article" date="2017" name="Nat. Microbiol.">
        <title>Natural product diversity associated with the nematode symbionts Photorhabdus and Xenorhabdus.</title>
        <authorList>
            <person name="Tobias N.J."/>
            <person name="Wolff H."/>
            <person name="Djahanschiri B."/>
            <person name="Grundmann F."/>
            <person name="Kronenwerth M."/>
            <person name="Shi Y.M."/>
            <person name="Simonyi S."/>
            <person name="Grun P."/>
            <person name="Shapiro-Ilan D."/>
            <person name="Pidot S.J."/>
            <person name="Stinear T.P."/>
            <person name="Ebersberger I."/>
            <person name="Bode H.B."/>
        </authorList>
    </citation>
    <scope>NUCLEOTIDE SEQUENCE [LARGE SCALE GENOMIC DNA]</scope>
    <source>
        <strain evidence="7 10">DSM 16336</strain>
    </source>
</reference>
<dbReference type="Proteomes" id="UP000224871">
    <property type="component" value="Unassembled WGS sequence"/>
</dbReference>
<proteinExistence type="inferred from homology"/>
<dbReference type="GO" id="GO:0005524">
    <property type="term" value="F:ATP binding"/>
    <property type="evidence" value="ECO:0007669"/>
    <property type="project" value="UniProtKB-KW"/>
</dbReference>
<name>A0A1N6N1E3_9GAMM</name>
<dbReference type="Pfam" id="PF00005">
    <property type="entry name" value="ABC_tran"/>
    <property type="match status" value="1"/>
</dbReference>
<keyword evidence="5 8" id="KW-0067">ATP-binding</keyword>
<accession>A0A1N6N1E3</accession>
<evidence type="ECO:0000313" key="10">
    <source>
        <dbReference type="Proteomes" id="UP000224871"/>
    </source>
</evidence>
<dbReference type="InterPro" id="IPR003593">
    <property type="entry name" value="AAA+_ATPase"/>
</dbReference>
<dbReference type="Proteomes" id="UP000196435">
    <property type="component" value="Unassembled WGS sequence"/>
</dbReference>
<feature type="domain" description="ABC transporter" evidence="6">
    <location>
        <begin position="19"/>
        <end position="251"/>
    </location>
</feature>
<dbReference type="AlphaFoldDB" id="A0A1N6N1E3"/>
<dbReference type="OrthoDB" id="9778870at2"/>
<dbReference type="SUPFAM" id="SSF52540">
    <property type="entry name" value="P-loop containing nucleoside triphosphate hydrolases"/>
    <property type="match status" value="1"/>
</dbReference>
<dbReference type="SMART" id="SM00382">
    <property type="entry name" value="AAA"/>
    <property type="match status" value="1"/>
</dbReference>
<dbReference type="EMBL" id="FTLG01000235">
    <property type="protein sequence ID" value="SIP74906.1"/>
    <property type="molecule type" value="Genomic_DNA"/>
</dbReference>
<dbReference type="GO" id="GO:0016887">
    <property type="term" value="F:ATP hydrolysis activity"/>
    <property type="evidence" value="ECO:0007669"/>
    <property type="project" value="InterPro"/>
</dbReference>
<evidence type="ECO:0000259" key="6">
    <source>
        <dbReference type="PROSITE" id="PS50893"/>
    </source>
</evidence>
<keyword evidence="4" id="KW-0547">Nucleotide-binding</keyword>
<dbReference type="Gene3D" id="3.40.50.300">
    <property type="entry name" value="P-loop containing nucleotide triphosphate hydrolases"/>
    <property type="match status" value="1"/>
</dbReference>
<dbReference type="RefSeq" id="WP_086954211.1">
    <property type="nucleotide sequence ID" value="NZ_CAWNQC010000002.1"/>
</dbReference>
<dbReference type="EMBL" id="NIBU01000010">
    <property type="protein sequence ID" value="PHM36993.1"/>
    <property type="molecule type" value="Genomic_DNA"/>
</dbReference>
<keyword evidence="3" id="KW-0536">Nodulation</keyword>
<evidence type="ECO:0000256" key="2">
    <source>
        <dbReference type="ARBA" id="ARBA00022448"/>
    </source>
</evidence>
<keyword evidence="10" id="KW-1185">Reference proteome</keyword>
<reference evidence="9" key="2">
    <citation type="submission" date="2016-12" db="EMBL/GenBank/DDBJ databases">
        <authorList>
            <person name="Gaudriault S."/>
        </authorList>
    </citation>
    <scope>NUCLEOTIDE SEQUENCE [LARGE SCALE GENOMIC DNA]</scope>
    <source>
        <strain evidence="9">HGB1681 (deposited as PTA-6826 in the American Type Culture Collection)</strain>
    </source>
</reference>
<keyword evidence="2" id="KW-0813">Transport</keyword>
<evidence type="ECO:0000313" key="7">
    <source>
        <dbReference type="EMBL" id="PHM36993.1"/>
    </source>
</evidence>
<protein>
    <submittedName>
        <fullName evidence="8">Similar to N-terminal region of ATP-binding component of ABC transporter</fullName>
    </submittedName>
</protein>
<evidence type="ECO:0000256" key="4">
    <source>
        <dbReference type="ARBA" id="ARBA00022741"/>
    </source>
</evidence>
<evidence type="ECO:0000256" key="5">
    <source>
        <dbReference type="ARBA" id="ARBA00022840"/>
    </source>
</evidence>
<dbReference type="PROSITE" id="PS50893">
    <property type="entry name" value="ABC_TRANSPORTER_2"/>
    <property type="match status" value="1"/>
</dbReference>
<dbReference type="InterPro" id="IPR050763">
    <property type="entry name" value="ABC_transporter_ATP-binding"/>
</dbReference>
<evidence type="ECO:0000313" key="9">
    <source>
        <dbReference type="Proteomes" id="UP000196435"/>
    </source>
</evidence>
<dbReference type="PANTHER" id="PTHR42711:SF5">
    <property type="entry name" value="ABC TRANSPORTER ATP-BINDING PROTEIN NATA"/>
    <property type="match status" value="1"/>
</dbReference>